<dbReference type="GO" id="GO:0010181">
    <property type="term" value="F:FMN binding"/>
    <property type="evidence" value="ECO:0007669"/>
    <property type="project" value="InterPro"/>
</dbReference>
<keyword evidence="2" id="KW-0285">Flavoprotein</keyword>
<keyword evidence="4" id="KW-0521">NADP</keyword>
<evidence type="ECO:0000313" key="7">
    <source>
        <dbReference type="EMBL" id="UUX49593.1"/>
    </source>
</evidence>
<keyword evidence="8" id="KW-1185">Reference proteome</keyword>
<dbReference type="Gene3D" id="3.20.20.70">
    <property type="entry name" value="Aldolase class I"/>
    <property type="match status" value="1"/>
</dbReference>
<dbReference type="InterPro" id="IPR044152">
    <property type="entry name" value="YqjM-like"/>
</dbReference>
<accession>A0A9J7ASX5</accession>
<dbReference type="AlphaFoldDB" id="A0A9J7ASX5"/>
<dbReference type="PANTHER" id="PTHR43303">
    <property type="entry name" value="NADPH DEHYDROGENASE C23G7.10C-RELATED"/>
    <property type="match status" value="1"/>
</dbReference>
<sequence>MTDKTPLLFQPIQLRGITLPNRIVVPPMCMYSAEEGFPTDFHMAHLGKFAIGGAGMVILEVTAVTRDGRITHGDLGIWDDEHAKKLAPLAAFLKSEGSVPAIQIGHSGRKGSMQRPWKGNGPLTPEDIAGGDTPWQPEAPSAVPLADGWLTPRELDLDDMKRLRGAFADATKRAVDAGFESVEIHCAHGYLLQTFLSPLGNFRTDAYGGDLQGRMRLSLEIAEDVREALPDNLPLFVRISAVDAIEGGWEMEDSLVFAKELKDRGVDVIDCSSGGQTPKGATNFKLNRSPGYQVPYAAEIRRDVGIMTQAVGLITDPHHAEEILQAGDADLIAIGREALYNPFWPRHAADAFRLDEDFETWPPQYGWWLDKRAQGQRAQARG</sequence>
<comment type="cofactor">
    <cofactor evidence="1">
        <name>FMN</name>
        <dbReference type="ChEBI" id="CHEBI:58210"/>
    </cofactor>
</comment>
<dbReference type="EMBL" id="CP102480">
    <property type="protein sequence ID" value="UUX49593.1"/>
    <property type="molecule type" value="Genomic_DNA"/>
</dbReference>
<dbReference type="Proteomes" id="UP001060336">
    <property type="component" value="Chromosome"/>
</dbReference>
<dbReference type="InterPro" id="IPR013785">
    <property type="entry name" value="Aldolase_TIM"/>
</dbReference>
<evidence type="ECO:0000256" key="3">
    <source>
        <dbReference type="ARBA" id="ARBA00022643"/>
    </source>
</evidence>
<dbReference type="GO" id="GO:0003959">
    <property type="term" value="F:NADPH dehydrogenase activity"/>
    <property type="evidence" value="ECO:0007669"/>
    <property type="project" value="InterPro"/>
</dbReference>
<name>A0A9J7ASX5_9PROT</name>
<keyword evidence="5" id="KW-0560">Oxidoreductase</keyword>
<evidence type="ECO:0000256" key="1">
    <source>
        <dbReference type="ARBA" id="ARBA00001917"/>
    </source>
</evidence>
<dbReference type="KEGG" id="naci:NUH88_19605"/>
<dbReference type="CDD" id="cd02932">
    <property type="entry name" value="OYE_YqiM_FMN"/>
    <property type="match status" value="1"/>
</dbReference>
<reference evidence="7" key="1">
    <citation type="submission" date="2022-08" db="EMBL/GenBank/DDBJ databases">
        <title>Nisaea acidiphila sp. nov., isolated from a marine algal debris and emended description of the genus Nisaea Urios et al. 2008.</title>
        <authorList>
            <person name="Kwon K."/>
        </authorList>
    </citation>
    <scope>NUCLEOTIDE SEQUENCE</scope>
    <source>
        <strain evidence="7">MEBiC11861</strain>
    </source>
</reference>
<organism evidence="7 8">
    <name type="scientific">Nisaea acidiphila</name>
    <dbReference type="NCBI Taxonomy" id="1862145"/>
    <lineage>
        <taxon>Bacteria</taxon>
        <taxon>Pseudomonadati</taxon>
        <taxon>Pseudomonadota</taxon>
        <taxon>Alphaproteobacteria</taxon>
        <taxon>Rhodospirillales</taxon>
        <taxon>Thalassobaculaceae</taxon>
        <taxon>Nisaea</taxon>
    </lineage>
</organism>
<keyword evidence="3" id="KW-0288">FMN</keyword>
<evidence type="ECO:0000256" key="2">
    <source>
        <dbReference type="ARBA" id="ARBA00022630"/>
    </source>
</evidence>
<evidence type="ECO:0000256" key="5">
    <source>
        <dbReference type="ARBA" id="ARBA00023002"/>
    </source>
</evidence>
<dbReference type="GO" id="GO:0050661">
    <property type="term" value="F:NADP binding"/>
    <property type="evidence" value="ECO:0007669"/>
    <property type="project" value="InterPro"/>
</dbReference>
<feature type="domain" description="NADH:flavin oxidoreductase/NADH oxidase N-terminal" evidence="6">
    <location>
        <begin position="8"/>
        <end position="350"/>
    </location>
</feature>
<evidence type="ECO:0000313" key="8">
    <source>
        <dbReference type="Proteomes" id="UP001060336"/>
    </source>
</evidence>
<dbReference type="Pfam" id="PF00724">
    <property type="entry name" value="Oxidored_FMN"/>
    <property type="match status" value="1"/>
</dbReference>
<proteinExistence type="predicted"/>
<evidence type="ECO:0000259" key="6">
    <source>
        <dbReference type="Pfam" id="PF00724"/>
    </source>
</evidence>
<evidence type="ECO:0000256" key="4">
    <source>
        <dbReference type="ARBA" id="ARBA00022857"/>
    </source>
</evidence>
<gene>
    <name evidence="7" type="ORF">NUH88_19605</name>
</gene>
<dbReference type="RefSeq" id="WP_257768349.1">
    <property type="nucleotide sequence ID" value="NZ_CP102480.1"/>
</dbReference>
<dbReference type="SUPFAM" id="SSF51395">
    <property type="entry name" value="FMN-linked oxidoreductases"/>
    <property type="match status" value="1"/>
</dbReference>
<protein>
    <submittedName>
        <fullName evidence="7">NADH:flavin oxidoreductase/NADH oxidase</fullName>
    </submittedName>
</protein>
<dbReference type="InterPro" id="IPR001155">
    <property type="entry name" value="OxRdtase_FMN_N"/>
</dbReference>
<dbReference type="PANTHER" id="PTHR43303:SF4">
    <property type="entry name" value="NADPH DEHYDROGENASE C23G7.10C-RELATED"/>
    <property type="match status" value="1"/>
</dbReference>